<dbReference type="EMBL" id="JBCGDC010000016">
    <property type="protein sequence ID" value="MFB6393076.1"/>
    <property type="molecule type" value="Genomic_DNA"/>
</dbReference>
<dbReference type="InterPro" id="IPR011990">
    <property type="entry name" value="TPR-like_helical_dom_sf"/>
</dbReference>
<dbReference type="PANTHER" id="PTHR16305">
    <property type="entry name" value="TESTICULAR SOLUBLE ADENYLYL CYCLASE"/>
    <property type="match status" value="1"/>
</dbReference>
<keyword evidence="1" id="KW-0547">Nucleotide-binding</keyword>
<evidence type="ECO:0000313" key="5">
    <source>
        <dbReference type="Proteomes" id="UP001582793"/>
    </source>
</evidence>
<evidence type="ECO:0000259" key="3">
    <source>
        <dbReference type="PROSITE" id="PS50043"/>
    </source>
</evidence>
<protein>
    <submittedName>
        <fullName evidence="4">AAA family ATPase</fullName>
    </submittedName>
</protein>
<dbReference type="InterPro" id="IPR000792">
    <property type="entry name" value="Tscrpt_reg_LuxR_C"/>
</dbReference>
<proteinExistence type="predicted"/>
<dbReference type="InterPro" id="IPR041664">
    <property type="entry name" value="AAA_16"/>
</dbReference>
<dbReference type="Gene3D" id="1.25.40.10">
    <property type="entry name" value="Tetratricopeptide repeat domain"/>
    <property type="match status" value="1"/>
</dbReference>
<name>A0ABV5CPX3_9ACTN</name>
<reference evidence="4 5" key="1">
    <citation type="submission" date="2024-04" db="EMBL/GenBank/DDBJ databases">
        <title>Polymorphospora sp. isolated from Baiyangdian Lake in Xiong'an New Area.</title>
        <authorList>
            <person name="Zhang X."/>
            <person name="Liu J."/>
        </authorList>
    </citation>
    <scope>NUCLEOTIDE SEQUENCE [LARGE SCALE GENOMIC DNA]</scope>
    <source>
        <strain evidence="4 5">2-325</strain>
    </source>
</reference>
<organism evidence="4 5">
    <name type="scientific">Polymorphospora lycopeni</name>
    <dbReference type="NCBI Taxonomy" id="3140240"/>
    <lineage>
        <taxon>Bacteria</taxon>
        <taxon>Bacillati</taxon>
        <taxon>Actinomycetota</taxon>
        <taxon>Actinomycetes</taxon>
        <taxon>Micromonosporales</taxon>
        <taxon>Micromonosporaceae</taxon>
        <taxon>Polymorphospora</taxon>
    </lineage>
</organism>
<dbReference type="SUPFAM" id="SSF46894">
    <property type="entry name" value="C-terminal effector domain of the bipartite response regulators"/>
    <property type="match status" value="1"/>
</dbReference>
<dbReference type="CDD" id="cd06170">
    <property type="entry name" value="LuxR_C_like"/>
    <property type="match status" value="1"/>
</dbReference>
<dbReference type="PROSITE" id="PS50043">
    <property type="entry name" value="HTH_LUXR_2"/>
    <property type="match status" value="1"/>
</dbReference>
<evidence type="ECO:0000256" key="2">
    <source>
        <dbReference type="ARBA" id="ARBA00022840"/>
    </source>
</evidence>
<dbReference type="Pfam" id="PF00196">
    <property type="entry name" value="GerE"/>
    <property type="match status" value="1"/>
</dbReference>
<accession>A0ABV5CPX3</accession>
<gene>
    <name evidence="4" type="ORF">AAFH96_08120</name>
</gene>
<comment type="caution">
    <text evidence="4">The sequence shown here is derived from an EMBL/GenBank/DDBJ whole genome shotgun (WGS) entry which is preliminary data.</text>
</comment>
<dbReference type="Pfam" id="PF13191">
    <property type="entry name" value="AAA_16"/>
    <property type="match status" value="1"/>
</dbReference>
<dbReference type="InterPro" id="IPR016032">
    <property type="entry name" value="Sig_transdc_resp-reg_C-effctor"/>
</dbReference>
<dbReference type="RefSeq" id="WP_375733696.1">
    <property type="nucleotide sequence ID" value="NZ_JBCGDC010000016.1"/>
</dbReference>
<sequence>MATAVFGRDATLDEAWRRLAAGTPVLVEGPAGIGKTAVWRALAGRARAEGWLVLACAPTETERALPYAALADLLRPCAHLVAGLPPPQRVAAEVILLAAATGEAIDERAVGAATRSLLAGALAGPAKVLVAVDDAPWLDPPSARALRFALRRLVPRPALLACSRTDGAGPAATPLGLDTGPAGDDLERVTLAPLGVGALHHTLRQRLGRTLSRPLLARIAGDAGGNPLLAIELARAVLRLPEPPRPGDDLPVVASIQQLLADLLRSLPADSRDAVRLASLLAVPTLDDLVAAGTSAAAFDPAEEAGLLTVDATGLVFAHPAYAAAVRAGIPAGIRRRLHRRLAAAVTDPDERARQLARCTDATDAAVAAELAAAAGRQRARGAPDLAAGLYEQAARLTPPEAPVDRDGRRLAAAHCLFDSGDYATADTAAATVAAAGTGELRAEALLLRAVVAWSSDDLAGAVTYAGRGLSAVPADSRTAGQLHAHLSLFNDAPQGGRRHARAALSILSAGGDRELVCAALLQLFFHEVRAGLPPRPELVDRALELEDGHPSRLSGTIPAIWWKAVDDHTRARARLHDMRRYASARGDEPLLHEVLCHLGETELFAGRFAAAAEHIAAARDLGDQVGSGLVGETWLAATLAACRGELDGARLVAEAGLRHADRLDDPWARRIHTQLRAFVALSTGRMADAAAAYGHLARMLAGEGIAEPIALRFEPDWIEACVGAGALDEARVALDRLAGRHSRLPRPWTSLGLARSRVLLAGATGGDVAAALAELQAARDGVPADVLPLDRARCLLVAGLAHRRARRKREAREALESAVTEFVAMGAGAFAERARAELARVGERVAAPTELTATELRVARLAASGRTNRVIADTLFISPKTVEANLARAYRKLGISSRAQLGAAMARLPEG</sequence>
<evidence type="ECO:0000313" key="4">
    <source>
        <dbReference type="EMBL" id="MFB6393076.1"/>
    </source>
</evidence>
<dbReference type="SMART" id="SM00421">
    <property type="entry name" value="HTH_LUXR"/>
    <property type="match status" value="1"/>
</dbReference>
<dbReference type="InterPro" id="IPR036388">
    <property type="entry name" value="WH-like_DNA-bd_sf"/>
</dbReference>
<keyword evidence="2" id="KW-0067">ATP-binding</keyword>
<dbReference type="SUPFAM" id="SSF52540">
    <property type="entry name" value="P-loop containing nucleoside triphosphate hydrolases"/>
    <property type="match status" value="1"/>
</dbReference>
<dbReference type="PANTHER" id="PTHR16305:SF35">
    <property type="entry name" value="TRANSCRIPTIONAL ACTIVATOR DOMAIN"/>
    <property type="match status" value="1"/>
</dbReference>
<feature type="domain" description="HTH luxR-type" evidence="3">
    <location>
        <begin position="845"/>
        <end position="910"/>
    </location>
</feature>
<dbReference type="Gene3D" id="3.40.50.300">
    <property type="entry name" value="P-loop containing nucleotide triphosphate hydrolases"/>
    <property type="match status" value="1"/>
</dbReference>
<dbReference type="Proteomes" id="UP001582793">
    <property type="component" value="Unassembled WGS sequence"/>
</dbReference>
<dbReference type="PRINTS" id="PR00038">
    <property type="entry name" value="HTHLUXR"/>
</dbReference>
<dbReference type="InterPro" id="IPR027417">
    <property type="entry name" value="P-loop_NTPase"/>
</dbReference>
<dbReference type="PROSITE" id="PS00622">
    <property type="entry name" value="HTH_LUXR_1"/>
    <property type="match status" value="1"/>
</dbReference>
<keyword evidence="5" id="KW-1185">Reference proteome</keyword>
<dbReference type="Gene3D" id="1.10.10.10">
    <property type="entry name" value="Winged helix-like DNA-binding domain superfamily/Winged helix DNA-binding domain"/>
    <property type="match status" value="1"/>
</dbReference>
<evidence type="ECO:0000256" key="1">
    <source>
        <dbReference type="ARBA" id="ARBA00022741"/>
    </source>
</evidence>